<dbReference type="GO" id="GO:0016747">
    <property type="term" value="F:acyltransferase activity, transferring groups other than amino-acyl groups"/>
    <property type="evidence" value="ECO:0007669"/>
    <property type="project" value="InterPro"/>
</dbReference>
<organism evidence="2 3">
    <name type="scientific">Legionella jordanis</name>
    <dbReference type="NCBI Taxonomy" id="456"/>
    <lineage>
        <taxon>Bacteria</taxon>
        <taxon>Pseudomonadati</taxon>
        <taxon>Pseudomonadota</taxon>
        <taxon>Gammaproteobacteria</taxon>
        <taxon>Legionellales</taxon>
        <taxon>Legionellaceae</taxon>
        <taxon>Legionella</taxon>
    </lineage>
</organism>
<evidence type="ECO:0000259" key="1">
    <source>
        <dbReference type="PROSITE" id="PS51186"/>
    </source>
</evidence>
<dbReference type="InterPro" id="IPR016181">
    <property type="entry name" value="Acyl_CoA_acyltransferase"/>
</dbReference>
<dbReference type="RefSeq" id="WP_058469759.1">
    <property type="nucleotide sequence ID" value="NZ_CAAAIC010000005.1"/>
</dbReference>
<accession>A0A0W0VGR3</accession>
<evidence type="ECO:0000313" key="3">
    <source>
        <dbReference type="Proteomes" id="UP000055035"/>
    </source>
</evidence>
<dbReference type="PROSITE" id="PS51186">
    <property type="entry name" value="GNAT"/>
    <property type="match status" value="1"/>
</dbReference>
<dbReference type="STRING" id="456.Ljor_0173"/>
<gene>
    <name evidence="2" type="ORF">Ljor_0173</name>
</gene>
<dbReference type="Gene3D" id="3.40.630.30">
    <property type="match status" value="1"/>
</dbReference>
<dbReference type="InterPro" id="IPR000182">
    <property type="entry name" value="GNAT_dom"/>
</dbReference>
<protein>
    <submittedName>
        <fullName evidence="2">TDP-fucosamine acetyltransferase</fullName>
    </submittedName>
</protein>
<name>A0A0W0VGR3_9GAMM</name>
<feature type="domain" description="N-acetyltransferase" evidence="1">
    <location>
        <begin position="89"/>
        <end position="244"/>
    </location>
</feature>
<keyword evidence="3" id="KW-1185">Reference proteome</keyword>
<keyword evidence="2" id="KW-0808">Transferase</keyword>
<dbReference type="Proteomes" id="UP000055035">
    <property type="component" value="Unassembled WGS sequence"/>
</dbReference>
<comment type="caution">
    <text evidence="2">The sequence shown here is derived from an EMBL/GenBank/DDBJ whole genome shotgun (WGS) entry which is preliminary data.</text>
</comment>
<dbReference type="Pfam" id="PF00583">
    <property type="entry name" value="Acetyltransf_1"/>
    <property type="match status" value="1"/>
</dbReference>
<dbReference type="CDD" id="cd04301">
    <property type="entry name" value="NAT_SF"/>
    <property type="match status" value="1"/>
</dbReference>
<dbReference type="PATRIC" id="fig|456.5.peg.190"/>
<proteinExistence type="predicted"/>
<dbReference type="AlphaFoldDB" id="A0A0W0VGR3"/>
<dbReference type="SUPFAM" id="SSF55729">
    <property type="entry name" value="Acyl-CoA N-acyltransferases (Nat)"/>
    <property type="match status" value="1"/>
</dbReference>
<reference evidence="2 3" key="1">
    <citation type="submission" date="2015-11" db="EMBL/GenBank/DDBJ databases">
        <title>Genomic analysis of 38 Legionella species identifies large and diverse effector repertoires.</title>
        <authorList>
            <person name="Burstein D."/>
            <person name="Amaro F."/>
            <person name="Zusman T."/>
            <person name="Lifshitz Z."/>
            <person name="Cohen O."/>
            <person name="Gilbert J.A."/>
            <person name="Pupko T."/>
            <person name="Shuman H.A."/>
            <person name="Segal G."/>
        </authorList>
    </citation>
    <scope>NUCLEOTIDE SEQUENCE [LARGE SCALE GENOMIC DNA]</scope>
    <source>
        <strain evidence="2 3">BL-540</strain>
    </source>
</reference>
<sequence>MHSLISGVDTKRFGFNVAKVQEWGASPQELMMQLKDAQVKLIISRLPSERVETINQLEDLGFQLKDSQLTYKFDLHRLNLSNLDLPSHLHVREASEADLPSIGVLAKLAFKDYGHYANNARLDKSKVDEIYEDWAVSSFSNKDYADKFFIISSGEDVAGFLTFKLCEQNGKKFTKGGIGAVSDRYRNQGIFKLLNKQGLLWAKELGLDWVEHNALTTNYSVGRVFTSLGFYNAASYVTLHCWLD</sequence>
<dbReference type="EMBL" id="LNYJ01000003">
    <property type="protein sequence ID" value="KTD18950.1"/>
    <property type="molecule type" value="Genomic_DNA"/>
</dbReference>
<evidence type="ECO:0000313" key="2">
    <source>
        <dbReference type="EMBL" id="KTD18950.1"/>
    </source>
</evidence>
<dbReference type="OrthoDB" id="5651118at2"/>